<sequence length="211" mass="22792">MSAMTGAASAQGGRPAGGRRGLLRIGAMVLVGGLWGCASVVPREFTTSEREMQAALSSRFPLQQKVLEVFEVRISSPRVLLQPGAGRMMLGFDMGLRETVLSRRDLRGNIMFSSALRYEPSDGTIRLDRVRRENIAIDGLPPLLATGLNRWGGWLAESMLEGLEIHRIDRLALELAAKAGLQPGPIEVRPGGITLRLVPLPVSGNMAPVRS</sequence>
<organism evidence="2 3">
    <name type="scientific">Sphaerotilus sulfidivorans</name>
    <dbReference type="NCBI Taxonomy" id="639200"/>
    <lineage>
        <taxon>Bacteria</taxon>
        <taxon>Pseudomonadati</taxon>
        <taxon>Pseudomonadota</taxon>
        <taxon>Betaproteobacteria</taxon>
        <taxon>Burkholderiales</taxon>
        <taxon>Sphaerotilaceae</taxon>
        <taxon>Sphaerotilus</taxon>
    </lineage>
</organism>
<dbReference type="AlphaFoldDB" id="A0A5C1PXH3"/>
<gene>
    <name evidence="2" type="ORF">EWH46_06020</name>
</gene>
<evidence type="ECO:0000313" key="3">
    <source>
        <dbReference type="Proteomes" id="UP000323522"/>
    </source>
</evidence>
<evidence type="ECO:0000313" key="2">
    <source>
        <dbReference type="EMBL" id="QEN00375.1"/>
    </source>
</evidence>
<feature type="transmembrane region" description="Helical" evidence="1">
    <location>
        <begin position="21"/>
        <end position="41"/>
    </location>
</feature>
<dbReference type="EMBL" id="CP035708">
    <property type="protein sequence ID" value="QEN00375.1"/>
    <property type="molecule type" value="Genomic_DNA"/>
</dbReference>
<name>A0A5C1PXH3_9BURK</name>
<proteinExistence type="predicted"/>
<protein>
    <submittedName>
        <fullName evidence="2">DUF1439 domain-containing protein</fullName>
    </submittedName>
</protein>
<dbReference type="KEGG" id="snn:EWH46_06020"/>
<keyword evidence="1" id="KW-0812">Transmembrane</keyword>
<keyword evidence="1" id="KW-0472">Membrane</keyword>
<dbReference type="OrthoDB" id="8535650at2"/>
<reference evidence="2 3" key="1">
    <citation type="submission" date="2019-02" db="EMBL/GenBank/DDBJ databases">
        <title>Complete Genome Sequence and Methylome Analysis of Sphaerotilus natans subsp. sulfidivorans D-507.</title>
        <authorList>
            <person name="Fomenkov A."/>
            <person name="Gridneva E."/>
            <person name="Smolyakov D."/>
            <person name="Dubinina G."/>
            <person name="Vincze T."/>
            <person name="Grabovich M."/>
            <person name="Roberts R.J."/>
        </authorList>
    </citation>
    <scope>NUCLEOTIDE SEQUENCE [LARGE SCALE GENOMIC DNA]</scope>
    <source>
        <strain evidence="2 3">D-507</strain>
    </source>
</reference>
<dbReference type="Proteomes" id="UP000323522">
    <property type="component" value="Chromosome"/>
</dbReference>
<keyword evidence="1" id="KW-1133">Transmembrane helix</keyword>
<accession>A0A5C1PXH3</accession>
<dbReference type="Gene3D" id="3.15.10.40">
    <property type="entry name" value="Uncharacterised protein PF07273, DUF1439"/>
    <property type="match status" value="1"/>
</dbReference>
<evidence type="ECO:0000256" key="1">
    <source>
        <dbReference type="SAM" id="Phobius"/>
    </source>
</evidence>